<evidence type="ECO:0000256" key="1">
    <source>
        <dbReference type="SAM" id="MobiDB-lite"/>
    </source>
</evidence>
<keyword evidence="4" id="KW-1185">Reference proteome</keyword>
<gene>
    <name evidence="3" type="ORF">CRI93_00890</name>
</gene>
<dbReference type="Proteomes" id="UP000221024">
    <property type="component" value="Unassembled WGS sequence"/>
</dbReference>
<organism evidence="3 4">
    <name type="scientific">Longimonas halophila</name>
    <dbReference type="NCBI Taxonomy" id="1469170"/>
    <lineage>
        <taxon>Bacteria</taxon>
        <taxon>Pseudomonadati</taxon>
        <taxon>Rhodothermota</taxon>
        <taxon>Rhodothermia</taxon>
        <taxon>Rhodothermales</taxon>
        <taxon>Salisaetaceae</taxon>
        <taxon>Longimonas</taxon>
    </lineage>
</organism>
<accession>A0A2H3NQ46</accession>
<sequence>MPSSDPEAAPPSDPAPEGPESESSAHVFRFSVWFKLFGYIIAALGVFGLWVGVTEKHGISLIFFVLGNVLVIGGGLFIFPSYRVIITDAWIRRTWRIGIGSFTLYENDHCIPWEQVDDIRYSTITGLDPYYTAFVRGTRIENGRSIRQGVSVMMFMTNRKEALRLVYKYAPDEVISDSPRFQEYIRRIGA</sequence>
<protein>
    <submittedName>
        <fullName evidence="3">Uncharacterized protein</fullName>
    </submittedName>
</protein>
<keyword evidence="2" id="KW-1133">Transmembrane helix</keyword>
<dbReference type="RefSeq" id="WP_098060716.1">
    <property type="nucleotide sequence ID" value="NZ_PDEP01000001.1"/>
</dbReference>
<evidence type="ECO:0000313" key="3">
    <source>
        <dbReference type="EMBL" id="PEN09317.1"/>
    </source>
</evidence>
<name>A0A2H3NQ46_9BACT</name>
<dbReference type="AlphaFoldDB" id="A0A2H3NQ46"/>
<evidence type="ECO:0000313" key="4">
    <source>
        <dbReference type="Proteomes" id="UP000221024"/>
    </source>
</evidence>
<keyword evidence="2" id="KW-0472">Membrane</keyword>
<feature type="transmembrane region" description="Helical" evidence="2">
    <location>
        <begin position="32"/>
        <end position="53"/>
    </location>
</feature>
<feature type="transmembrane region" description="Helical" evidence="2">
    <location>
        <begin position="59"/>
        <end position="79"/>
    </location>
</feature>
<comment type="caution">
    <text evidence="3">The sequence shown here is derived from an EMBL/GenBank/DDBJ whole genome shotgun (WGS) entry which is preliminary data.</text>
</comment>
<feature type="compositionally biased region" description="Pro residues" evidence="1">
    <location>
        <begin position="8"/>
        <end position="17"/>
    </location>
</feature>
<dbReference type="EMBL" id="PDEP01000001">
    <property type="protein sequence ID" value="PEN09317.1"/>
    <property type="molecule type" value="Genomic_DNA"/>
</dbReference>
<feature type="region of interest" description="Disordered" evidence="1">
    <location>
        <begin position="1"/>
        <end position="22"/>
    </location>
</feature>
<proteinExistence type="predicted"/>
<keyword evidence="2" id="KW-0812">Transmembrane</keyword>
<reference evidence="3 4" key="1">
    <citation type="submission" date="2017-10" db="EMBL/GenBank/DDBJ databases">
        <title>Draft genome of Longimonas halophila.</title>
        <authorList>
            <person name="Goh K.M."/>
            <person name="Shamsir M.S."/>
            <person name="Lim S.W."/>
        </authorList>
    </citation>
    <scope>NUCLEOTIDE SEQUENCE [LARGE SCALE GENOMIC DNA]</scope>
    <source>
        <strain evidence="3 4">KCTC 42399</strain>
    </source>
</reference>
<evidence type="ECO:0000256" key="2">
    <source>
        <dbReference type="SAM" id="Phobius"/>
    </source>
</evidence>